<keyword evidence="4" id="KW-1185">Reference proteome</keyword>
<dbReference type="Pfam" id="PF19816">
    <property type="entry name" value="DUF6299"/>
    <property type="match status" value="1"/>
</dbReference>
<evidence type="ECO:0000313" key="3">
    <source>
        <dbReference type="EMBL" id="MDX2908091.1"/>
    </source>
</evidence>
<name>A0ABU4KXH9_9ACTN</name>
<evidence type="ECO:0000313" key="4">
    <source>
        <dbReference type="Proteomes" id="UP001271723"/>
    </source>
</evidence>
<dbReference type="InterPro" id="IPR046266">
    <property type="entry name" value="DUF6299"/>
</dbReference>
<proteinExistence type="predicted"/>
<comment type="caution">
    <text evidence="3">The sequence shown here is derived from an EMBL/GenBank/DDBJ whole genome shotgun (WGS) entry which is preliminary data.</text>
</comment>
<gene>
    <name evidence="3" type="ORF">PV517_05160</name>
</gene>
<reference evidence="3 4" key="1">
    <citation type="journal article" date="2023" name="Microb. Genom.">
        <title>Mesoterricola silvestris gen. nov., sp. nov., Mesoterricola sediminis sp. nov., Geothrix oryzae sp. nov., Geothrix edaphica sp. nov., Geothrix rubra sp. nov., and Geothrix limicola sp. nov., six novel members of Acidobacteriota isolated from soils.</title>
        <authorList>
            <person name="Weisberg A.J."/>
            <person name="Pearce E."/>
            <person name="Kramer C.G."/>
            <person name="Chang J.H."/>
            <person name="Clarke C.R."/>
        </authorList>
    </citation>
    <scope>NUCLEOTIDE SEQUENCE [LARGE SCALE GENOMIC DNA]</scope>
    <source>
        <strain evidence="3 4">NRRL_B-2795</strain>
    </source>
</reference>
<evidence type="ECO:0000259" key="2">
    <source>
        <dbReference type="Pfam" id="PF19816"/>
    </source>
</evidence>
<feature type="chain" id="PRO_5046433148" evidence="1">
    <location>
        <begin position="30"/>
        <end position="145"/>
    </location>
</feature>
<accession>A0ABU4KXH9</accession>
<organism evidence="3 4">
    <name type="scientific">Streptomyces griseiscabiei</name>
    <dbReference type="NCBI Taxonomy" id="2993540"/>
    <lineage>
        <taxon>Bacteria</taxon>
        <taxon>Bacillati</taxon>
        <taxon>Actinomycetota</taxon>
        <taxon>Actinomycetes</taxon>
        <taxon>Kitasatosporales</taxon>
        <taxon>Streptomycetaceae</taxon>
        <taxon>Streptomyces</taxon>
    </lineage>
</organism>
<dbReference type="Proteomes" id="UP001271723">
    <property type="component" value="Unassembled WGS sequence"/>
</dbReference>
<sequence>MFRTPVPRAAGAVLGAALFLLAAVPSAGAATEPSETVTIDPTGTVAPDGRLTLSGTYRCLGGNGPVFVSSSLQQGDSRVRKGVGGSTAVCDGAVHTWTNTDRAQPGRFLPGTARVEATITELSGSGLPLPRFHAMRQQDITLVEG</sequence>
<keyword evidence="1" id="KW-0732">Signal</keyword>
<protein>
    <submittedName>
        <fullName evidence="3">DUF6299 family protein</fullName>
    </submittedName>
</protein>
<dbReference type="EMBL" id="JARAVY010000002">
    <property type="protein sequence ID" value="MDX2908091.1"/>
    <property type="molecule type" value="Genomic_DNA"/>
</dbReference>
<evidence type="ECO:0000256" key="1">
    <source>
        <dbReference type="SAM" id="SignalP"/>
    </source>
</evidence>
<dbReference type="RefSeq" id="WP_086754958.1">
    <property type="nucleotide sequence ID" value="NZ_JAGJBZ010000002.1"/>
</dbReference>
<feature type="domain" description="DUF6299" evidence="2">
    <location>
        <begin position="33"/>
        <end position="144"/>
    </location>
</feature>
<feature type="signal peptide" evidence="1">
    <location>
        <begin position="1"/>
        <end position="29"/>
    </location>
</feature>